<dbReference type="Proteomes" id="UP001314170">
    <property type="component" value="Unassembled WGS sequence"/>
</dbReference>
<evidence type="ECO:0000256" key="1">
    <source>
        <dbReference type="SAM" id="MobiDB-lite"/>
    </source>
</evidence>
<dbReference type="EMBL" id="CAWUPB010000851">
    <property type="protein sequence ID" value="CAK7326419.1"/>
    <property type="molecule type" value="Genomic_DNA"/>
</dbReference>
<dbReference type="AlphaFoldDB" id="A0AAV1QZC0"/>
<proteinExistence type="predicted"/>
<comment type="caution">
    <text evidence="2">The sequence shown here is derived from an EMBL/GenBank/DDBJ whole genome shotgun (WGS) entry which is preliminary data.</text>
</comment>
<dbReference type="PANTHER" id="PTHR33914">
    <property type="entry name" value="18S PRE-RIBOSOMAL ASSEMBLY PROTEIN GAR2-LIKE PROTEIN"/>
    <property type="match status" value="1"/>
</dbReference>
<evidence type="ECO:0000313" key="2">
    <source>
        <dbReference type="EMBL" id="CAK7326419.1"/>
    </source>
</evidence>
<sequence length="674" mass="73529">MGSCPIVKKIAIGVEGVQLPNYQSKTTGAQKQTTFAPSPAEMPNDCQQNSLNSFHLAASVKLQCKKAVPVAPRAPGAPPQLAIGQKSRKENRVENWEILASNNQRLAKSRKFQSSLEYTCTLIPTTIDWLIPNATHVPQNLINIETQSNWNSKLAVLETGTLSQEVVIGLLISFINDKRVMQPGSQVQDNPDISNSLLLNATPLAESEHVFCNGTMGHEPDSRPVEYHDNALDSTGNGIVKENENGKFCDLKAMEVDADRLPNVAPVQSPRSSLKMKPFEDSVFYMDKSVMECEVPELIVCYKENTYHVKDICVDEGVPLQDKFLFDTDTHEKNVCEFLPSARDMSNEMIKEKSALDMLTQDVQKSSSEKQNVNLHLPVPGMLKSSEEMGSKYESSLDCDPKHLVQTEEVMDYVTKKVANDASNKILSLRDLLSMPELGANFTPTRASNHSMDKVEQQSLQCPRENAILDKDSASEECENGSEETISVSSTLVSAAQESDTGCKAATLAISAQDTAYQVADHSHKEAAIVSSTLTCPAEESNSSSKESKLAGHAFDSISEESTSRILEDLPYDSKKVAQSITFDDDSSDPTACGRESPQHSDSQHLGTRILPRLEDPNTELYSGQLYADGESSFSAAVPLSGLISYSGHIANSGSVSLRSDSSTASTRSFAFPV</sequence>
<evidence type="ECO:0000313" key="3">
    <source>
        <dbReference type="Proteomes" id="UP001314170"/>
    </source>
</evidence>
<name>A0AAV1QZC0_9ROSI</name>
<organism evidence="2 3">
    <name type="scientific">Dovyalis caffra</name>
    <dbReference type="NCBI Taxonomy" id="77055"/>
    <lineage>
        <taxon>Eukaryota</taxon>
        <taxon>Viridiplantae</taxon>
        <taxon>Streptophyta</taxon>
        <taxon>Embryophyta</taxon>
        <taxon>Tracheophyta</taxon>
        <taxon>Spermatophyta</taxon>
        <taxon>Magnoliopsida</taxon>
        <taxon>eudicotyledons</taxon>
        <taxon>Gunneridae</taxon>
        <taxon>Pentapetalae</taxon>
        <taxon>rosids</taxon>
        <taxon>fabids</taxon>
        <taxon>Malpighiales</taxon>
        <taxon>Salicaceae</taxon>
        <taxon>Flacourtieae</taxon>
        <taxon>Dovyalis</taxon>
    </lineage>
</organism>
<reference evidence="2 3" key="1">
    <citation type="submission" date="2024-01" db="EMBL/GenBank/DDBJ databases">
        <authorList>
            <person name="Waweru B."/>
        </authorList>
    </citation>
    <scope>NUCLEOTIDE SEQUENCE [LARGE SCALE GENOMIC DNA]</scope>
</reference>
<dbReference type="PANTHER" id="PTHR33914:SF16">
    <property type="entry name" value="18S PRE-RIBOSOMAL ASSEMBLY PROTEIN GAR2-RELATED PROTEIN"/>
    <property type="match status" value="1"/>
</dbReference>
<accession>A0AAV1QZC0</accession>
<dbReference type="GO" id="GO:0009786">
    <property type="term" value="P:regulation of asymmetric cell division"/>
    <property type="evidence" value="ECO:0007669"/>
    <property type="project" value="InterPro"/>
</dbReference>
<keyword evidence="3" id="KW-1185">Reference proteome</keyword>
<gene>
    <name evidence="2" type="ORF">DCAF_LOCUS4119</name>
</gene>
<feature type="region of interest" description="Disordered" evidence="1">
    <location>
        <begin position="582"/>
        <end position="606"/>
    </location>
</feature>
<protein>
    <submittedName>
        <fullName evidence="2">Uncharacterized protein</fullName>
    </submittedName>
</protein>
<dbReference type="InterPro" id="IPR040378">
    <property type="entry name" value="BASL"/>
</dbReference>